<proteinExistence type="predicted"/>
<reference evidence="4 5" key="1">
    <citation type="journal article" date="2010" name="Cell">
        <title>The genome of Naegleria gruberi illuminates early eukaryotic versatility.</title>
        <authorList>
            <person name="Fritz-Laylin L.K."/>
            <person name="Prochnik S.E."/>
            <person name="Ginger M.L."/>
            <person name="Dacks J.B."/>
            <person name="Carpenter M.L."/>
            <person name="Field M.C."/>
            <person name="Kuo A."/>
            <person name="Paredez A."/>
            <person name="Chapman J."/>
            <person name="Pham J."/>
            <person name="Shu S."/>
            <person name="Neupane R."/>
            <person name="Cipriano M."/>
            <person name="Mancuso J."/>
            <person name="Tu H."/>
            <person name="Salamov A."/>
            <person name="Lindquist E."/>
            <person name="Shapiro H."/>
            <person name="Lucas S."/>
            <person name="Grigoriev I.V."/>
            <person name="Cande W.Z."/>
            <person name="Fulton C."/>
            <person name="Rokhsar D.S."/>
            <person name="Dawson S.C."/>
        </authorList>
    </citation>
    <scope>NUCLEOTIDE SEQUENCE [LARGE SCALE GENOMIC DNA]</scope>
    <source>
        <strain evidence="4 5">NEG-M</strain>
    </source>
</reference>
<dbReference type="GeneID" id="8853888"/>
<dbReference type="RefSeq" id="XP_002671189.1">
    <property type="nucleotide sequence ID" value="XM_002671143.1"/>
</dbReference>
<name>D2VXI8_NAEGR</name>
<evidence type="ECO:0000256" key="2">
    <source>
        <dbReference type="ARBA" id="ARBA00022737"/>
    </source>
</evidence>
<protein>
    <submittedName>
        <fullName evidence="4">Predicted protein</fullName>
    </submittedName>
</protein>
<evidence type="ECO:0000259" key="3">
    <source>
        <dbReference type="PROSITE" id="PS50097"/>
    </source>
</evidence>
<feature type="domain" description="BTB" evidence="3">
    <location>
        <begin position="552"/>
        <end position="641"/>
    </location>
</feature>
<dbReference type="InterPro" id="IPR000210">
    <property type="entry name" value="BTB/POZ_dom"/>
</dbReference>
<dbReference type="InterPro" id="IPR011333">
    <property type="entry name" value="SKP1/BTB/POZ_sf"/>
</dbReference>
<feature type="domain" description="BTB" evidence="3">
    <location>
        <begin position="716"/>
        <end position="788"/>
    </location>
</feature>
<keyword evidence="1" id="KW-0880">Kelch repeat</keyword>
<keyword evidence="5" id="KW-1185">Reference proteome</keyword>
<keyword evidence="2" id="KW-0677">Repeat</keyword>
<dbReference type="PANTHER" id="PTHR24412">
    <property type="entry name" value="KELCH PROTEIN"/>
    <property type="match status" value="1"/>
</dbReference>
<dbReference type="SUPFAM" id="SSF54695">
    <property type="entry name" value="POZ domain"/>
    <property type="match status" value="1"/>
</dbReference>
<dbReference type="Gene3D" id="3.30.710.10">
    <property type="entry name" value="Potassium Channel Kv1.1, Chain A"/>
    <property type="match status" value="2"/>
</dbReference>
<dbReference type="PROSITE" id="PS50097">
    <property type="entry name" value="BTB"/>
    <property type="match status" value="2"/>
</dbReference>
<evidence type="ECO:0000256" key="1">
    <source>
        <dbReference type="ARBA" id="ARBA00022441"/>
    </source>
</evidence>
<evidence type="ECO:0000313" key="5">
    <source>
        <dbReference type="Proteomes" id="UP000006671"/>
    </source>
</evidence>
<dbReference type="InParanoid" id="D2VXI8"/>
<dbReference type="Pfam" id="PF24681">
    <property type="entry name" value="Kelch_KLHDC2_KLHL20_DRC7"/>
    <property type="match status" value="1"/>
</dbReference>
<organism evidence="5">
    <name type="scientific">Naegleria gruberi</name>
    <name type="common">Amoeba</name>
    <dbReference type="NCBI Taxonomy" id="5762"/>
    <lineage>
        <taxon>Eukaryota</taxon>
        <taxon>Discoba</taxon>
        <taxon>Heterolobosea</taxon>
        <taxon>Tetramitia</taxon>
        <taxon>Eutetramitia</taxon>
        <taxon>Vahlkampfiidae</taxon>
        <taxon>Naegleria</taxon>
    </lineage>
</organism>
<dbReference type="EMBL" id="GG738907">
    <property type="protein sequence ID" value="EFC38445.1"/>
    <property type="molecule type" value="Genomic_DNA"/>
</dbReference>
<dbReference type="CDD" id="cd18186">
    <property type="entry name" value="BTB_POZ_ZBTB_KLHL-like"/>
    <property type="match status" value="2"/>
</dbReference>
<dbReference type="Pfam" id="PF00651">
    <property type="entry name" value="BTB"/>
    <property type="match status" value="1"/>
</dbReference>
<dbReference type="Proteomes" id="UP000006671">
    <property type="component" value="Unassembled WGS sequence"/>
</dbReference>
<dbReference type="PANTHER" id="PTHR24412:SF489">
    <property type="entry name" value="RING FINGER DOMAIN AND KELCH REPEAT-CONTAINING PROTEIN DDB_G0271372"/>
    <property type="match status" value="1"/>
</dbReference>
<sequence>MVRFSSSELFSAFSSDEESQVADPAALDLIEGELSDDEEVIQNAFDQHAIPVQFKSQKKKKIKRKQKTVKKEKQIIYEFEEQVSAPKVVKSTVEKQNNQQEKGLLDEVRFNFPICFSKNLWKDVVPEQITTYQVDSNYISDVMDISFNYHRLSEARSKIFKEPFKNFTEAVEELVRIPRFRERTTSRKLNSSSTNLLSQSRSIERKIFSCVAHNFSYILEKKENTLHFLIYDSARNTLVDYLNFEKLFFLKGKHSMIKLDLEFNSDYKIAKFADNILIFCGDHSLTESEYLEQGEVENAHFSAHDRVQFRNIKADEMIIYKIIKVDTPKEIAIVPCFSINKDGDNCITKRSDYSVNSTNGSFIYVFGGVEKNGKLSNALFMLTRSTTHNGRLDSRLQNNECAPCPRYKHSSCMIISDLFIYGGIGENGKVLNDLYRFKDGKWVEIIVDSLLPSPTADCSLFSDSRNVYLFQKNSDSYCIEVNEKNPSWKILNGLIKEKRDGQPPIKIDATSSIFELSDEGLHFCPKYLFDFRSQRTSLPQFLMEKRNEYYMVDMAFKLEDSLNDLSDYILAHKCVILARCPGLYKYIEETNQELEKEEFIGVIFPNDDKATIPLVRVLPGYEPVFKTYLDFLYCGEIIVTEAKNVPLLLDLARILSPESHYPFFLKLFNKSTKIDMSLCRESIREYEKNFENLFKNNTGSDLALVFPDSHPNIELDDCGMVADQEKIPTGALNVHRLFLSRSPYLSRVFVTSRMSEAMSNVVYMEEYSYDAFKKMVEFFYTDKIQLDGQNCLATLIYSSLFECEDLLSCSRSVATELIDTATVWAVMGIALHYQDPGLQIACEDYIIKNNSLMDTRDFHELPKDAKRRIKEQFKKKKPNKKK</sequence>
<accession>D2VXI8</accession>
<dbReference type="Gene3D" id="2.120.10.80">
    <property type="entry name" value="Kelch-type beta propeller"/>
    <property type="match status" value="1"/>
</dbReference>
<dbReference type="AlphaFoldDB" id="D2VXI8"/>
<gene>
    <name evidence="4" type="ORF">NAEGRDRAFT_81606</name>
</gene>
<dbReference type="KEGG" id="ngr:NAEGRDRAFT_81606"/>
<dbReference type="SMART" id="SM00225">
    <property type="entry name" value="BTB"/>
    <property type="match status" value="1"/>
</dbReference>
<dbReference type="InterPro" id="IPR015915">
    <property type="entry name" value="Kelch-typ_b-propeller"/>
</dbReference>
<dbReference type="OrthoDB" id="16281at2759"/>
<dbReference type="VEuPathDB" id="AmoebaDB:NAEGRDRAFT_81606"/>
<dbReference type="OMA" id="QIACEDY"/>
<dbReference type="SUPFAM" id="SSF117281">
    <property type="entry name" value="Kelch motif"/>
    <property type="match status" value="1"/>
</dbReference>
<evidence type="ECO:0000313" key="4">
    <source>
        <dbReference type="EMBL" id="EFC38445.1"/>
    </source>
</evidence>